<protein>
    <submittedName>
        <fullName evidence="5">TetR/AcrR family transcriptional regulator</fullName>
    </submittedName>
</protein>
<comment type="caution">
    <text evidence="5">The sequence shown here is derived from an EMBL/GenBank/DDBJ whole genome shotgun (WGS) entry which is preliminary data.</text>
</comment>
<keyword evidence="6" id="KW-1185">Reference proteome</keyword>
<keyword evidence="3" id="KW-0804">Transcription</keyword>
<dbReference type="InterPro" id="IPR050109">
    <property type="entry name" value="HTH-type_TetR-like_transc_reg"/>
</dbReference>
<dbReference type="Gene3D" id="1.10.357.10">
    <property type="entry name" value="Tetracycline Repressor, domain 2"/>
    <property type="match status" value="1"/>
</dbReference>
<dbReference type="PANTHER" id="PTHR30055">
    <property type="entry name" value="HTH-TYPE TRANSCRIPTIONAL REGULATOR RUTR"/>
    <property type="match status" value="1"/>
</dbReference>
<accession>A0ABT3QGM7</accession>
<dbReference type="InterPro" id="IPR036271">
    <property type="entry name" value="Tet_transcr_reg_TetR-rel_C_sf"/>
</dbReference>
<dbReference type="RefSeq" id="WP_173559829.1">
    <property type="nucleotide sequence ID" value="NZ_JAPIUZ010000005.1"/>
</dbReference>
<keyword evidence="1" id="KW-0805">Transcription regulation</keyword>
<proteinExistence type="predicted"/>
<dbReference type="Proteomes" id="UP001301152">
    <property type="component" value="Unassembled WGS sequence"/>
</dbReference>
<dbReference type="InterPro" id="IPR009057">
    <property type="entry name" value="Homeodomain-like_sf"/>
</dbReference>
<dbReference type="SUPFAM" id="SSF46689">
    <property type="entry name" value="Homeodomain-like"/>
    <property type="match status" value="1"/>
</dbReference>
<sequence length="195" mass="21586">MGRKGRNPETLRALITDSAETIIVEQGLSGCTARAITTKAGCALGSLSYLFGGIEHVILAVNTRTLAVMGNLMFEQALKVTTERSADRLEALALAYFHYARNNLNRWHALFALRLSSHEELPEEYLTLRNGLIERITTFFAHDVETRGHSPQILARTMYEAVHGVVILGLDQRLGGSPEDVEERIRLLVKKLSAG</sequence>
<evidence type="ECO:0000259" key="4">
    <source>
        <dbReference type="Pfam" id="PF13305"/>
    </source>
</evidence>
<name>A0ABT3QGM7_9PROT</name>
<dbReference type="PANTHER" id="PTHR30055:SF234">
    <property type="entry name" value="HTH-TYPE TRANSCRIPTIONAL REGULATOR BETI"/>
    <property type="match status" value="1"/>
</dbReference>
<dbReference type="Pfam" id="PF13305">
    <property type="entry name" value="TetR_C_33"/>
    <property type="match status" value="1"/>
</dbReference>
<evidence type="ECO:0000256" key="3">
    <source>
        <dbReference type="ARBA" id="ARBA00023163"/>
    </source>
</evidence>
<organism evidence="5 6">
    <name type="scientific">Acetobacter thailandicus</name>
    <dbReference type="NCBI Taxonomy" id="1502842"/>
    <lineage>
        <taxon>Bacteria</taxon>
        <taxon>Pseudomonadati</taxon>
        <taxon>Pseudomonadota</taxon>
        <taxon>Alphaproteobacteria</taxon>
        <taxon>Acetobacterales</taxon>
        <taxon>Acetobacteraceae</taxon>
        <taxon>Acetobacter</taxon>
    </lineage>
</organism>
<dbReference type="SUPFAM" id="SSF48498">
    <property type="entry name" value="Tetracyclin repressor-like, C-terminal domain"/>
    <property type="match status" value="1"/>
</dbReference>
<reference evidence="5 6" key="1">
    <citation type="submission" date="2022-11" db="EMBL/GenBank/DDBJ databases">
        <title>Genome sequencing of Acetobacter type strain.</title>
        <authorList>
            <person name="Heo J."/>
            <person name="Lee D."/>
            <person name="Han B.-H."/>
            <person name="Hong S.-B."/>
            <person name="Kwon S.-W."/>
        </authorList>
    </citation>
    <scope>NUCLEOTIDE SEQUENCE [LARGE SCALE GENOMIC DNA]</scope>
    <source>
        <strain evidence="5 6">KACC 21253</strain>
    </source>
</reference>
<evidence type="ECO:0000256" key="1">
    <source>
        <dbReference type="ARBA" id="ARBA00023015"/>
    </source>
</evidence>
<evidence type="ECO:0000313" key="6">
    <source>
        <dbReference type="Proteomes" id="UP001301152"/>
    </source>
</evidence>
<dbReference type="InterPro" id="IPR025996">
    <property type="entry name" value="MT1864/Rv1816-like_C"/>
</dbReference>
<gene>
    <name evidence="5" type="ORF">OQ497_10785</name>
</gene>
<evidence type="ECO:0000313" key="5">
    <source>
        <dbReference type="EMBL" id="MCX2564439.1"/>
    </source>
</evidence>
<dbReference type="EMBL" id="JAPIUZ010000005">
    <property type="protein sequence ID" value="MCX2564439.1"/>
    <property type="molecule type" value="Genomic_DNA"/>
</dbReference>
<keyword evidence="2" id="KW-0238">DNA-binding</keyword>
<feature type="domain" description="HTH-type transcriptional regulator MT1864/Rv1816-like C-terminal" evidence="4">
    <location>
        <begin position="89"/>
        <end position="191"/>
    </location>
</feature>
<evidence type="ECO:0000256" key="2">
    <source>
        <dbReference type="ARBA" id="ARBA00023125"/>
    </source>
</evidence>